<reference evidence="1" key="1">
    <citation type="journal article" date="2021" name="Proc. Natl. Acad. Sci. U.S.A.">
        <title>A Catalog of Tens of Thousands of Viruses from Human Metagenomes Reveals Hidden Associations with Chronic Diseases.</title>
        <authorList>
            <person name="Tisza M.J."/>
            <person name="Buck C.B."/>
        </authorList>
    </citation>
    <scope>NUCLEOTIDE SEQUENCE</scope>
    <source>
        <strain evidence="1">Ctkyp1</strain>
    </source>
</reference>
<proteinExistence type="predicted"/>
<evidence type="ECO:0000313" key="1">
    <source>
        <dbReference type="EMBL" id="DAE01696.1"/>
    </source>
</evidence>
<protein>
    <submittedName>
        <fullName evidence="1">Uncharacterized protein</fullName>
    </submittedName>
</protein>
<organism evidence="1">
    <name type="scientific">Siphoviridae sp. ctkyp1</name>
    <dbReference type="NCBI Taxonomy" id="2825646"/>
    <lineage>
        <taxon>Viruses</taxon>
        <taxon>Duplodnaviria</taxon>
        <taxon>Heunggongvirae</taxon>
        <taxon>Uroviricota</taxon>
        <taxon>Caudoviricetes</taxon>
    </lineage>
</organism>
<sequence>MKYIIMDYADGDCFTDEFEDKEEALQEADGQWEHLTRCEKKHRTAFYVLESINPDEDAPNHYDGDIVKRWK</sequence>
<name>A0A8S5P4X9_9CAUD</name>
<accession>A0A8S5P4X9</accession>
<dbReference type="EMBL" id="BK015328">
    <property type="protein sequence ID" value="DAE01696.1"/>
    <property type="molecule type" value="Genomic_DNA"/>
</dbReference>